<dbReference type="EC" id="3.4.11.1" evidence="8"/>
<dbReference type="EMBL" id="MHFR01000042">
    <property type="protein sequence ID" value="OGW97475.1"/>
    <property type="molecule type" value="Genomic_DNA"/>
</dbReference>
<dbReference type="GO" id="GO:0070006">
    <property type="term" value="F:metalloaminopeptidase activity"/>
    <property type="evidence" value="ECO:0007669"/>
    <property type="project" value="InterPro"/>
</dbReference>
<dbReference type="Gene3D" id="3.40.630.10">
    <property type="entry name" value="Zn peptidases"/>
    <property type="match status" value="1"/>
</dbReference>
<evidence type="ECO:0000256" key="4">
    <source>
        <dbReference type="ARBA" id="ARBA00022438"/>
    </source>
</evidence>
<feature type="binding site" evidence="8">
    <location>
        <position position="351"/>
    </location>
    <ligand>
        <name>Mn(2+)</name>
        <dbReference type="ChEBI" id="CHEBI:29035"/>
        <label>1</label>
    </ligand>
</feature>
<dbReference type="Gene3D" id="3.40.220.10">
    <property type="entry name" value="Leucine Aminopeptidase, subunit E, domain 1"/>
    <property type="match status" value="1"/>
</dbReference>
<comment type="subcellular location">
    <subcellularLocation>
        <location evidence="8">Cytoplasm</location>
    </subcellularLocation>
</comment>
<evidence type="ECO:0000256" key="1">
    <source>
        <dbReference type="ARBA" id="ARBA00000135"/>
    </source>
</evidence>
<comment type="catalytic activity">
    <reaction evidence="2 8">
        <text>Release of an N-terminal amino acid, preferentially leucine, but not glutamic or aspartic acids.</text>
        <dbReference type="EC" id="3.4.11.10"/>
    </reaction>
</comment>
<reference evidence="10 11" key="1">
    <citation type="journal article" date="2016" name="Nat. Commun.">
        <title>Thousands of microbial genomes shed light on interconnected biogeochemical processes in an aquifer system.</title>
        <authorList>
            <person name="Anantharaman K."/>
            <person name="Brown C.T."/>
            <person name="Hug L.A."/>
            <person name="Sharon I."/>
            <person name="Castelle C.J."/>
            <person name="Probst A.J."/>
            <person name="Thomas B.C."/>
            <person name="Singh A."/>
            <person name="Wilkins M.J."/>
            <person name="Karaoz U."/>
            <person name="Brodie E.L."/>
            <person name="Williams K.H."/>
            <person name="Hubbard S.S."/>
            <person name="Banfield J.F."/>
        </authorList>
    </citation>
    <scope>NUCLEOTIDE SEQUENCE [LARGE SCALE GENOMIC DNA]</scope>
</reference>
<evidence type="ECO:0000256" key="2">
    <source>
        <dbReference type="ARBA" id="ARBA00000967"/>
    </source>
</evidence>
<dbReference type="PROSITE" id="PS00631">
    <property type="entry name" value="CYTOSOL_AP"/>
    <property type="match status" value="1"/>
</dbReference>
<keyword evidence="6 8" id="KW-0378">Hydrolase</keyword>
<dbReference type="InterPro" id="IPR008283">
    <property type="entry name" value="Peptidase_M17_N"/>
</dbReference>
<keyword evidence="8" id="KW-0963">Cytoplasm</keyword>
<accession>A0A1G1KX80</accession>
<comment type="caution">
    <text evidence="10">The sequence shown here is derived from an EMBL/GenBank/DDBJ whole genome shotgun (WGS) entry which is preliminary data.</text>
</comment>
<dbReference type="Pfam" id="PF00883">
    <property type="entry name" value="Peptidase_M17"/>
    <property type="match status" value="1"/>
</dbReference>
<evidence type="ECO:0000313" key="10">
    <source>
        <dbReference type="EMBL" id="OGW97475.1"/>
    </source>
</evidence>
<dbReference type="InterPro" id="IPR011356">
    <property type="entry name" value="Leucine_aapep/pepB"/>
</dbReference>
<dbReference type="GO" id="GO:0005737">
    <property type="term" value="C:cytoplasm"/>
    <property type="evidence" value="ECO:0007669"/>
    <property type="project" value="UniProtKB-SubCell"/>
</dbReference>
<dbReference type="InterPro" id="IPR023042">
    <property type="entry name" value="Peptidase_M17_leu_NH2_pept"/>
</dbReference>
<dbReference type="GO" id="GO:0006508">
    <property type="term" value="P:proteolysis"/>
    <property type="evidence" value="ECO:0007669"/>
    <property type="project" value="UniProtKB-KW"/>
</dbReference>
<dbReference type="Pfam" id="PF02789">
    <property type="entry name" value="Peptidase_M17_N"/>
    <property type="match status" value="1"/>
</dbReference>
<keyword evidence="4 8" id="KW-0031">Aminopeptidase</keyword>
<keyword evidence="8" id="KW-0479">Metal-binding</keyword>
<gene>
    <name evidence="8" type="primary">pepA</name>
    <name evidence="10" type="ORF">A3G33_09810</name>
</gene>
<dbReference type="InterPro" id="IPR043472">
    <property type="entry name" value="Macro_dom-like"/>
</dbReference>
<evidence type="ECO:0000256" key="5">
    <source>
        <dbReference type="ARBA" id="ARBA00022670"/>
    </source>
</evidence>
<comment type="similarity">
    <text evidence="3 8">Belongs to the peptidase M17 family.</text>
</comment>
<evidence type="ECO:0000256" key="3">
    <source>
        <dbReference type="ARBA" id="ARBA00009528"/>
    </source>
</evidence>
<evidence type="ECO:0000259" key="9">
    <source>
        <dbReference type="PROSITE" id="PS00631"/>
    </source>
</evidence>
<organism evidence="10 11">
    <name type="scientific">Candidatus Danuiimicrobium aquiferis</name>
    <dbReference type="NCBI Taxonomy" id="1801832"/>
    <lineage>
        <taxon>Bacteria</taxon>
        <taxon>Pseudomonadati</taxon>
        <taxon>Candidatus Omnitrophota</taxon>
        <taxon>Candidatus Danuiimicrobium</taxon>
    </lineage>
</organism>
<evidence type="ECO:0000256" key="8">
    <source>
        <dbReference type="HAMAP-Rule" id="MF_00181"/>
    </source>
</evidence>
<feature type="active site" evidence="8">
    <location>
        <position position="281"/>
    </location>
</feature>
<dbReference type="CDD" id="cd00433">
    <property type="entry name" value="Peptidase_M17"/>
    <property type="match status" value="1"/>
</dbReference>
<evidence type="ECO:0000256" key="6">
    <source>
        <dbReference type="ARBA" id="ARBA00022801"/>
    </source>
</evidence>
<dbReference type="PANTHER" id="PTHR11963:SF23">
    <property type="entry name" value="CYTOSOL AMINOPEPTIDASE"/>
    <property type="match status" value="1"/>
</dbReference>
<evidence type="ECO:0000256" key="7">
    <source>
        <dbReference type="ARBA" id="ARBA00023211"/>
    </source>
</evidence>
<proteinExistence type="inferred from homology"/>
<feature type="binding site" evidence="8">
    <location>
        <position position="274"/>
    </location>
    <ligand>
        <name>Mn(2+)</name>
        <dbReference type="ChEBI" id="CHEBI:29035"/>
        <label>2</label>
    </ligand>
</feature>
<feature type="active site" evidence="8">
    <location>
        <position position="355"/>
    </location>
</feature>
<dbReference type="NCBIfam" id="NF002083">
    <property type="entry name" value="PRK00913.3-5"/>
    <property type="match status" value="1"/>
</dbReference>
<feature type="binding site" evidence="8">
    <location>
        <position position="353"/>
    </location>
    <ligand>
        <name>Mn(2+)</name>
        <dbReference type="ChEBI" id="CHEBI:29035"/>
        <label>1</label>
    </ligand>
</feature>
<dbReference type="Proteomes" id="UP000178187">
    <property type="component" value="Unassembled WGS sequence"/>
</dbReference>
<dbReference type="InterPro" id="IPR000819">
    <property type="entry name" value="Peptidase_M17_C"/>
</dbReference>
<dbReference type="AlphaFoldDB" id="A0A1G1KX80"/>
<dbReference type="PRINTS" id="PR00481">
    <property type="entry name" value="LAMNOPPTDASE"/>
</dbReference>
<dbReference type="SUPFAM" id="SSF52949">
    <property type="entry name" value="Macro domain-like"/>
    <property type="match status" value="1"/>
</dbReference>
<dbReference type="PANTHER" id="PTHR11963">
    <property type="entry name" value="LEUCINE AMINOPEPTIDASE-RELATED"/>
    <property type="match status" value="1"/>
</dbReference>
<feature type="binding site" evidence="8">
    <location>
        <position position="353"/>
    </location>
    <ligand>
        <name>Mn(2+)</name>
        <dbReference type="ChEBI" id="CHEBI:29035"/>
        <label>2</label>
    </ligand>
</feature>
<sequence>MNITIGSFERVKSKVDLLVAGMFEGDAKPPLVLKKLDGTAFQLVQSAIKNKRFSGKKDEQFHGYLDSLRSSNEILVLGLGKKENWKYEPARRATAGALNFANANKLKSIRILAECFLGGAVKLEDVAFLISQTIDLATYKFDRYQTKEELKPKRTVESVEILFSQLSKKKEMTQMIEEGRLIAGAVNFARDLINEPGNRLQPRQLADCARDLAKESGFRSEVLGIAELKKNNMNGILAVAQGSHQSPQLIVLEYGVSHKRNGTICLVGKGVTFDSGGISLKPSGGMEKMKCDMSGAAAVLGTMKAISKLKLKIHVVAVIPCVENMPGGGAQRPGDIIKMHNGKSVEVINTDAEGRLILADALSYTKRFNPKSVIDLATLTGACSVALGDRAIGLMGTDPKLVDQVRKAGERSGERCWELPLWDEYADLIKGHHSDLLNAGSGQAGTIVGGMFLKEFVPVKSWAHLDIASTAWTDANKPYHVKGGSGVGVRLLVELLKNWK</sequence>
<name>A0A1G1KX80_9BACT</name>
<feature type="binding site" evidence="8">
    <location>
        <position position="292"/>
    </location>
    <ligand>
        <name>Mn(2+)</name>
        <dbReference type="ChEBI" id="CHEBI:29035"/>
        <label>2</label>
    </ligand>
</feature>
<dbReference type="HAMAP" id="MF_00181">
    <property type="entry name" value="Cytosol_peptidase_M17"/>
    <property type="match status" value="1"/>
</dbReference>
<feature type="domain" description="Cytosol aminopeptidase" evidence="9">
    <location>
        <begin position="349"/>
        <end position="356"/>
    </location>
</feature>
<comment type="function">
    <text evidence="8">Presumably involved in the processing and regular turnover of intracellular proteins. Catalyzes the removal of unsubstituted N-terminal amino acids from various peptides.</text>
</comment>
<evidence type="ECO:0000313" key="11">
    <source>
        <dbReference type="Proteomes" id="UP000178187"/>
    </source>
</evidence>
<keyword evidence="5 8" id="KW-0645">Protease</keyword>
<dbReference type="GO" id="GO:0030145">
    <property type="term" value="F:manganese ion binding"/>
    <property type="evidence" value="ECO:0007669"/>
    <property type="project" value="UniProtKB-UniRule"/>
</dbReference>
<dbReference type="EC" id="3.4.11.10" evidence="8"/>
<protein>
    <recommendedName>
        <fullName evidence="8">Probable cytosol aminopeptidase</fullName>
        <ecNumber evidence="8">3.4.11.1</ecNumber>
    </recommendedName>
    <alternativeName>
        <fullName evidence="8">Leucine aminopeptidase</fullName>
        <shortName evidence="8">LAP</shortName>
        <ecNumber evidence="8">3.4.11.10</ecNumber>
    </alternativeName>
    <alternativeName>
        <fullName evidence="8">Leucyl aminopeptidase</fullName>
    </alternativeName>
</protein>
<comment type="catalytic activity">
    <reaction evidence="1 8">
        <text>Release of an N-terminal amino acid, Xaa-|-Yaa-, in which Xaa is preferably Leu, but may be other amino acids including Pro although not Arg or Lys, and Yaa may be Pro. Amino acid amides and methyl esters are also readily hydrolyzed, but rates on arylamides are exceedingly low.</text>
        <dbReference type="EC" id="3.4.11.1"/>
    </reaction>
</comment>
<feature type="binding site" evidence="8">
    <location>
        <position position="269"/>
    </location>
    <ligand>
        <name>Mn(2+)</name>
        <dbReference type="ChEBI" id="CHEBI:29035"/>
        <label>2</label>
    </ligand>
</feature>
<feature type="binding site" evidence="8">
    <location>
        <position position="274"/>
    </location>
    <ligand>
        <name>Mn(2+)</name>
        <dbReference type="ChEBI" id="CHEBI:29035"/>
        <label>1</label>
    </ligand>
</feature>
<dbReference type="NCBIfam" id="NF002074">
    <property type="entry name" value="PRK00913.1-4"/>
    <property type="match status" value="1"/>
</dbReference>
<keyword evidence="7 8" id="KW-0464">Manganese</keyword>
<dbReference type="SUPFAM" id="SSF53187">
    <property type="entry name" value="Zn-dependent exopeptidases"/>
    <property type="match status" value="1"/>
</dbReference>
<comment type="cofactor">
    <cofactor evidence="8">
        <name>Mn(2+)</name>
        <dbReference type="ChEBI" id="CHEBI:29035"/>
    </cofactor>
    <text evidence="8">Binds 2 manganese ions per subunit.</text>
</comment>
<dbReference type="NCBIfam" id="NF002073">
    <property type="entry name" value="PRK00913.1-2"/>
    <property type="match status" value="1"/>
</dbReference>